<evidence type="ECO:0000313" key="2">
    <source>
        <dbReference type="Proteomes" id="UP000749646"/>
    </source>
</evidence>
<sequence>EIREDDMEFMMSARGWQECIALGNMEGYRVRFEDTAEFFKDRFQEANVIGKKMIEMITRKTSTDR</sequence>
<dbReference type="AlphaFoldDB" id="A0A9P6IWP5"/>
<dbReference type="EMBL" id="JAAAHW010007086">
    <property type="protein sequence ID" value="KAF9951384.1"/>
    <property type="molecule type" value="Genomic_DNA"/>
</dbReference>
<dbReference type="Gene3D" id="1.10.3660.10">
    <property type="entry name" value="6-phosphogluconate dehydrogenase C-terminal like domain"/>
    <property type="match status" value="1"/>
</dbReference>
<organism evidence="1 2">
    <name type="scientific">Modicella reniformis</name>
    <dbReference type="NCBI Taxonomy" id="1440133"/>
    <lineage>
        <taxon>Eukaryota</taxon>
        <taxon>Fungi</taxon>
        <taxon>Fungi incertae sedis</taxon>
        <taxon>Mucoromycota</taxon>
        <taxon>Mortierellomycotina</taxon>
        <taxon>Mortierellomycetes</taxon>
        <taxon>Mortierellales</taxon>
        <taxon>Mortierellaceae</taxon>
        <taxon>Modicella</taxon>
    </lineage>
</organism>
<name>A0A9P6IWP5_9FUNG</name>
<comment type="caution">
    <text evidence="1">The sequence shown here is derived from an EMBL/GenBank/DDBJ whole genome shotgun (WGS) entry which is preliminary data.</text>
</comment>
<protein>
    <submittedName>
        <fullName evidence="1">Prephenate dehydrogenase (NADP(+))</fullName>
    </submittedName>
</protein>
<reference evidence="1" key="1">
    <citation type="journal article" date="2020" name="Fungal Divers.">
        <title>Resolving the Mortierellaceae phylogeny through synthesis of multi-gene phylogenetics and phylogenomics.</title>
        <authorList>
            <person name="Vandepol N."/>
            <person name="Liber J."/>
            <person name="Desiro A."/>
            <person name="Na H."/>
            <person name="Kennedy M."/>
            <person name="Barry K."/>
            <person name="Grigoriev I.V."/>
            <person name="Miller A.N."/>
            <person name="O'Donnell K."/>
            <person name="Stajich J.E."/>
            <person name="Bonito G."/>
        </authorList>
    </citation>
    <scope>NUCLEOTIDE SEQUENCE</scope>
    <source>
        <strain evidence="1">MES-2147</strain>
    </source>
</reference>
<feature type="non-terminal residue" evidence="1">
    <location>
        <position position="1"/>
    </location>
</feature>
<keyword evidence="2" id="KW-1185">Reference proteome</keyword>
<dbReference type="Proteomes" id="UP000749646">
    <property type="component" value="Unassembled WGS sequence"/>
</dbReference>
<proteinExistence type="predicted"/>
<accession>A0A9P6IWP5</accession>
<evidence type="ECO:0000313" key="1">
    <source>
        <dbReference type="EMBL" id="KAF9951384.1"/>
    </source>
</evidence>
<dbReference type="OrthoDB" id="5399569at2759"/>
<gene>
    <name evidence="1" type="primary">TYR1_3</name>
    <name evidence="1" type="ORF">BGZ65_005973</name>
</gene>